<dbReference type="PANTHER" id="PTHR13789">
    <property type="entry name" value="MONOOXYGENASE"/>
    <property type="match status" value="1"/>
</dbReference>
<feature type="domain" description="FAD-binding" evidence="9">
    <location>
        <begin position="30"/>
        <end position="384"/>
    </location>
</feature>
<feature type="compositionally biased region" description="Polar residues" evidence="8">
    <location>
        <begin position="1"/>
        <end position="24"/>
    </location>
</feature>
<keyword evidence="11" id="KW-1185">Reference proteome</keyword>
<evidence type="ECO:0000256" key="8">
    <source>
        <dbReference type="SAM" id="MobiDB-lite"/>
    </source>
</evidence>
<evidence type="ECO:0000256" key="2">
    <source>
        <dbReference type="ARBA" id="ARBA00005179"/>
    </source>
</evidence>
<evidence type="ECO:0000256" key="5">
    <source>
        <dbReference type="ARBA" id="ARBA00022827"/>
    </source>
</evidence>
<dbReference type="EMBL" id="KB707211">
    <property type="protein sequence ID" value="EMR63532.1"/>
    <property type="molecule type" value="Genomic_DNA"/>
</dbReference>
<dbReference type="PANTHER" id="PTHR13789:SF315">
    <property type="entry name" value="FAD-DEPENDENT MONOOXYGENASE MDPD"/>
    <property type="match status" value="1"/>
</dbReference>
<dbReference type="SUPFAM" id="SSF51905">
    <property type="entry name" value="FAD/NAD(P)-binding domain"/>
    <property type="match status" value="1"/>
</dbReference>
<name>M7SHA0_EUTLA</name>
<gene>
    <name evidence="10" type="ORF">UCREL1_9521</name>
</gene>
<dbReference type="GO" id="GO:0071949">
    <property type="term" value="F:FAD binding"/>
    <property type="evidence" value="ECO:0007669"/>
    <property type="project" value="InterPro"/>
</dbReference>
<dbReference type="Gene3D" id="3.50.50.60">
    <property type="entry name" value="FAD/NAD(P)-binding domain"/>
    <property type="match status" value="1"/>
</dbReference>
<dbReference type="AlphaFoldDB" id="M7SHA0"/>
<dbReference type="Pfam" id="PF01494">
    <property type="entry name" value="FAD_binding_3"/>
    <property type="match status" value="1"/>
</dbReference>
<comment type="similarity">
    <text evidence="3">Belongs to the paxM FAD-dependent monooxygenase family.</text>
</comment>
<keyword evidence="6" id="KW-0560">Oxidoreductase</keyword>
<evidence type="ECO:0000259" key="9">
    <source>
        <dbReference type="Pfam" id="PF01494"/>
    </source>
</evidence>
<evidence type="ECO:0000256" key="1">
    <source>
        <dbReference type="ARBA" id="ARBA00001974"/>
    </source>
</evidence>
<dbReference type="Proteomes" id="UP000012174">
    <property type="component" value="Unassembled WGS sequence"/>
</dbReference>
<dbReference type="eggNOG" id="KOG2614">
    <property type="taxonomic scope" value="Eukaryota"/>
</dbReference>
<evidence type="ECO:0000313" key="11">
    <source>
        <dbReference type="Proteomes" id="UP000012174"/>
    </source>
</evidence>
<dbReference type="PRINTS" id="PR00420">
    <property type="entry name" value="RNGMNOXGNASE"/>
</dbReference>
<evidence type="ECO:0000256" key="6">
    <source>
        <dbReference type="ARBA" id="ARBA00023002"/>
    </source>
</evidence>
<feature type="region of interest" description="Disordered" evidence="8">
    <location>
        <begin position="1"/>
        <end position="27"/>
    </location>
</feature>
<comment type="cofactor">
    <cofactor evidence="1">
        <name>FAD</name>
        <dbReference type="ChEBI" id="CHEBI:57692"/>
    </cofactor>
</comment>
<proteinExistence type="inferred from homology"/>
<accession>M7SHA0</accession>
<dbReference type="KEGG" id="ela:UCREL1_9521"/>
<dbReference type="InterPro" id="IPR036188">
    <property type="entry name" value="FAD/NAD-bd_sf"/>
</dbReference>
<organism evidence="10 11">
    <name type="scientific">Eutypa lata (strain UCR-EL1)</name>
    <name type="common">Grapevine dieback disease fungus</name>
    <name type="synonym">Eutypa armeniacae</name>
    <dbReference type="NCBI Taxonomy" id="1287681"/>
    <lineage>
        <taxon>Eukaryota</taxon>
        <taxon>Fungi</taxon>
        <taxon>Dikarya</taxon>
        <taxon>Ascomycota</taxon>
        <taxon>Pezizomycotina</taxon>
        <taxon>Sordariomycetes</taxon>
        <taxon>Xylariomycetidae</taxon>
        <taxon>Xylariales</taxon>
        <taxon>Diatrypaceae</taxon>
        <taxon>Eutypa</taxon>
    </lineage>
</organism>
<sequence>MSSSLTVNIDTSAQVGSGTNTKRSPPSGISVLIVGAGPAGVYAALECWRKGHDVRIVERHPSASTEGDSFTITPQVIEHIRAYWPDMAEENDRIAEDPWVSYHRITGERVAGPESFAFGMKKKAGLAEGENKSKDGINYPSRMHRHNRPQFLKMLISQLQRLGIEIEYGLRAVDYYEEDEDDKKKAGVVFEDGRKLEADVVVAADGIGTKSHKLINGRDIRAWSSGWASARAAFPVEVITAIPELNERFKILENGHPCVEMWQSPTVMMFLYRTRNIINWGAMHKDKGLAVENWHKSIEGEKVVELLEKAVPNYPEIAKKLIRATPDGAIVDWPLVWRNPQQVTTSPKGRVVQVGDAAHTFLPSSGSGANQGIEDGIYLASCLQLAGKDGLAWGTKVHSTLRFERVSCCQKLGLLNHERRVNANPTAKDPSKIKTEYGKWIWAHDPEKYAYDNYGKALDHVRSGAPFQNTNIPPGYVHRPWSVDQVMADIEAGKPLELEGDWS</sequence>
<evidence type="ECO:0000256" key="7">
    <source>
        <dbReference type="ARBA" id="ARBA00023033"/>
    </source>
</evidence>
<dbReference type="OMA" id="ANESWVP"/>
<dbReference type="HOGENOM" id="CLU_009665_19_1_1"/>
<keyword evidence="7" id="KW-0503">Monooxygenase</keyword>
<comment type="pathway">
    <text evidence="2">Secondary metabolite biosynthesis.</text>
</comment>
<dbReference type="GO" id="GO:0004497">
    <property type="term" value="F:monooxygenase activity"/>
    <property type="evidence" value="ECO:0007669"/>
    <property type="project" value="UniProtKB-KW"/>
</dbReference>
<dbReference type="InterPro" id="IPR050493">
    <property type="entry name" value="FAD-dep_Monooxygenase_BioMet"/>
</dbReference>
<protein>
    <submittedName>
        <fullName evidence="10">Putative fad binding domain protein</fullName>
    </submittedName>
</protein>
<dbReference type="InterPro" id="IPR002938">
    <property type="entry name" value="FAD-bd"/>
</dbReference>
<keyword evidence="4" id="KW-0285">Flavoprotein</keyword>
<evidence type="ECO:0000256" key="3">
    <source>
        <dbReference type="ARBA" id="ARBA00007992"/>
    </source>
</evidence>
<dbReference type="OrthoDB" id="16820at2759"/>
<reference evidence="11" key="1">
    <citation type="journal article" date="2013" name="Genome Announc.">
        <title>Draft genome sequence of the grapevine dieback fungus Eutypa lata UCR-EL1.</title>
        <authorList>
            <person name="Blanco-Ulate B."/>
            <person name="Rolshausen P.E."/>
            <person name="Cantu D."/>
        </authorList>
    </citation>
    <scope>NUCLEOTIDE SEQUENCE [LARGE SCALE GENOMIC DNA]</scope>
    <source>
        <strain evidence="11">UCR-EL1</strain>
    </source>
</reference>
<evidence type="ECO:0000313" key="10">
    <source>
        <dbReference type="EMBL" id="EMR63532.1"/>
    </source>
</evidence>
<evidence type="ECO:0000256" key="4">
    <source>
        <dbReference type="ARBA" id="ARBA00022630"/>
    </source>
</evidence>
<keyword evidence="5" id="KW-0274">FAD</keyword>